<comment type="caution">
    <text evidence="7">The sequence shown here is derived from an EMBL/GenBank/DDBJ whole genome shotgun (WGS) entry which is preliminary data.</text>
</comment>
<evidence type="ECO:0000256" key="6">
    <source>
        <dbReference type="ARBA" id="ARBA00022884"/>
    </source>
</evidence>
<name>A0A1U7J690_9CYAN</name>
<evidence type="ECO:0000256" key="5">
    <source>
        <dbReference type="ARBA" id="ARBA00022694"/>
    </source>
</evidence>
<dbReference type="SUPFAM" id="SSF53335">
    <property type="entry name" value="S-adenosyl-L-methionine-dependent methyltransferases"/>
    <property type="match status" value="1"/>
</dbReference>
<sequence>MQEGKATFAVGQAFYRPKSAIARDLAVLAATVYRQHHGHLRVLDAMTGCGVRPLRYRLEAEADWVWANEGNPELADVLAQNLAALPTNTYRITHQDANQVFFTCYQQRDFYDLVDIDNFGGPAPYVGTGLWATRLGGMLYLTSTDGRATSGHDPERSVRTYGACARSHPAAHEQGLRLIIGHAAQTAAARGLGIEPVFSLFTGQVHRVMVRLVSKSTLTESNYGFVAYCHRCGHFKTVDWRHLGRVNCPCAPEALPVVSGPMWLGPLHDREILVEMQELADRWGWSSQAKLLAMMAQEVDLPPYYYPLGEIGRRGQMDIPNRDRLIAALQTKGYQAAIPSMDWQGVKTNAAFGDCVAIAKTIQP</sequence>
<accession>A0A1U7J690</accession>
<dbReference type="GO" id="GO:0000049">
    <property type="term" value="F:tRNA binding"/>
    <property type="evidence" value="ECO:0007669"/>
    <property type="project" value="UniProtKB-KW"/>
</dbReference>
<dbReference type="Gene3D" id="3.30.56.70">
    <property type="entry name" value="N2,N2-dimethylguanosine tRNA methyltransferase, C-terminal domain"/>
    <property type="match status" value="1"/>
</dbReference>
<dbReference type="PANTHER" id="PTHR10631:SF9">
    <property type="entry name" value="TRNA (GUANINE(26)-N(2))-DIMETHYLTRANSFERASE"/>
    <property type="match status" value="1"/>
</dbReference>
<dbReference type="PROSITE" id="PS51626">
    <property type="entry name" value="SAM_MT_TRM1"/>
    <property type="match status" value="1"/>
</dbReference>
<evidence type="ECO:0000256" key="2">
    <source>
        <dbReference type="ARBA" id="ARBA00022603"/>
    </source>
</evidence>
<evidence type="ECO:0000313" key="8">
    <source>
        <dbReference type="Proteomes" id="UP000185557"/>
    </source>
</evidence>
<evidence type="ECO:0000256" key="3">
    <source>
        <dbReference type="ARBA" id="ARBA00022679"/>
    </source>
</evidence>
<keyword evidence="5" id="KW-0819">tRNA processing</keyword>
<evidence type="ECO:0000313" key="7">
    <source>
        <dbReference type="EMBL" id="OKH48431.1"/>
    </source>
</evidence>
<dbReference type="InterPro" id="IPR002905">
    <property type="entry name" value="Trm1"/>
</dbReference>
<keyword evidence="2 7" id="KW-0489">Methyltransferase</keyword>
<keyword evidence="1" id="KW-0820">tRNA-binding</keyword>
<dbReference type="EMBL" id="MRCG01000006">
    <property type="protein sequence ID" value="OKH48431.1"/>
    <property type="molecule type" value="Genomic_DNA"/>
</dbReference>
<reference evidence="7 8" key="1">
    <citation type="submission" date="2016-11" db="EMBL/GenBank/DDBJ databases">
        <title>Draft Genome Sequences of Nine Cyanobacterial Strains from Diverse Habitats.</title>
        <authorList>
            <person name="Zhu T."/>
            <person name="Hou S."/>
            <person name="Lu X."/>
            <person name="Hess W.R."/>
        </authorList>
    </citation>
    <scope>NUCLEOTIDE SEQUENCE [LARGE SCALE GENOMIC DNA]</scope>
    <source>
        <strain evidence="7 8">NIES-30</strain>
    </source>
</reference>
<dbReference type="STRING" id="549789.NIES30_10445"/>
<keyword evidence="8" id="KW-1185">Reference proteome</keyword>
<keyword evidence="4" id="KW-0949">S-adenosyl-L-methionine</keyword>
<dbReference type="Gene3D" id="3.40.50.150">
    <property type="entry name" value="Vaccinia Virus protein VP39"/>
    <property type="match status" value="1"/>
</dbReference>
<keyword evidence="3 7" id="KW-0808">Transferase</keyword>
<organism evidence="7 8">
    <name type="scientific">Phormidium tenue NIES-30</name>
    <dbReference type="NCBI Taxonomy" id="549789"/>
    <lineage>
        <taxon>Bacteria</taxon>
        <taxon>Bacillati</taxon>
        <taxon>Cyanobacteriota</taxon>
        <taxon>Cyanophyceae</taxon>
        <taxon>Oscillatoriophycideae</taxon>
        <taxon>Oscillatoriales</taxon>
        <taxon>Oscillatoriaceae</taxon>
        <taxon>Phormidium</taxon>
    </lineage>
</organism>
<dbReference type="InterPro" id="IPR042296">
    <property type="entry name" value="tRNA_met_Trm1_C"/>
</dbReference>
<dbReference type="GO" id="GO:0002940">
    <property type="term" value="P:tRNA N2-guanine methylation"/>
    <property type="evidence" value="ECO:0007669"/>
    <property type="project" value="TreeGrafter"/>
</dbReference>
<proteinExistence type="predicted"/>
<protein>
    <submittedName>
        <fullName evidence="7">tRNA (Guanine-N1)-methyltransferase</fullName>
    </submittedName>
</protein>
<keyword evidence="6" id="KW-0694">RNA-binding</keyword>
<dbReference type="InterPro" id="IPR029063">
    <property type="entry name" value="SAM-dependent_MTases_sf"/>
</dbReference>
<evidence type="ECO:0000256" key="1">
    <source>
        <dbReference type="ARBA" id="ARBA00022555"/>
    </source>
</evidence>
<dbReference type="AlphaFoldDB" id="A0A1U7J690"/>
<dbReference type="Pfam" id="PF02005">
    <property type="entry name" value="TRM"/>
    <property type="match status" value="1"/>
</dbReference>
<evidence type="ECO:0000256" key="4">
    <source>
        <dbReference type="ARBA" id="ARBA00022691"/>
    </source>
</evidence>
<gene>
    <name evidence="7" type="ORF">NIES30_10445</name>
</gene>
<dbReference type="PANTHER" id="PTHR10631">
    <property type="entry name" value="N 2 ,N 2 -DIMETHYLGUANOSINE TRNA METHYLTRANSFERASE"/>
    <property type="match status" value="1"/>
</dbReference>
<dbReference type="Proteomes" id="UP000185557">
    <property type="component" value="Unassembled WGS sequence"/>
</dbReference>
<dbReference type="GO" id="GO:0016423">
    <property type="term" value="F:tRNA (guanine) methyltransferase activity"/>
    <property type="evidence" value="ECO:0007669"/>
    <property type="project" value="InterPro"/>
</dbReference>